<proteinExistence type="predicted"/>
<evidence type="ECO:0000313" key="2">
    <source>
        <dbReference type="EMBL" id="PZR05227.1"/>
    </source>
</evidence>
<feature type="region of interest" description="Disordered" evidence="1">
    <location>
        <begin position="229"/>
        <end position="261"/>
    </location>
</feature>
<comment type="caution">
    <text evidence="2">The sequence shown here is derived from an EMBL/GenBank/DDBJ whole genome shotgun (WGS) entry which is preliminary data.</text>
</comment>
<protein>
    <submittedName>
        <fullName evidence="2">Uncharacterized protein</fullName>
    </submittedName>
</protein>
<organism evidence="2 3">
    <name type="scientific">Archangium gephyra</name>
    <dbReference type="NCBI Taxonomy" id="48"/>
    <lineage>
        <taxon>Bacteria</taxon>
        <taxon>Pseudomonadati</taxon>
        <taxon>Myxococcota</taxon>
        <taxon>Myxococcia</taxon>
        <taxon>Myxococcales</taxon>
        <taxon>Cystobacterineae</taxon>
        <taxon>Archangiaceae</taxon>
        <taxon>Archangium</taxon>
    </lineage>
</organism>
<dbReference type="Proteomes" id="UP000249061">
    <property type="component" value="Unassembled WGS sequence"/>
</dbReference>
<evidence type="ECO:0000313" key="3">
    <source>
        <dbReference type="Proteomes" id="UP000249061"/>
    </source>
</evidence>
<reference evidence="2 3" key="1">
    <citation type="submission" date="2017-08" db="EMBL/GenBank/DDBJ databases">
        <title>Infants hospitalized years apart are colonized by the same room-sourced microbial strains.</title>
        <authorList>
            <person name="Brooks B."/>
            <person name="Olm M.R."/>
            <person name="Firek B.A."/>
            <person name="Baker R."/>
            <person name="Thomas B.C."/>
            <person name="Morowitz M.J."/>
            <person name="Banfield J.F."/>
        </authorList>
    </citation>
    <scope>NUCLEOTIDE SEQUENCE [LARGE SCALE GENOMIC DNA]</scope>
    <source>
        <strain evidence="2">S2_003_000_R2_14</strain>
    </source>
</reference>
<name>A0A2W5SU99_9BACT</name>
<accession>A0A2W5SU99</accession>
<sequence length="473" mass="52042">MNQSIERCAAALGDMPRLKQELHQLRATGDGIAHFATALFELELARQGDQESRTNLSHLAEMLLLFWRDGSGDALARVHPALDSLWQSVAPMLVQFELKRFELDLAVCWKVRGNTQELIAAVENLAPDGHKRVEFARCVYHLELARQGVESSRAQFARRAQLLADAYQAPSYANDLIGHDPGLLHLWGELRPYLDEFFETLEENALRAQEGTRKVKAPVAPPDEVTVPQAAVVPPPLPQPSAPRAPPPVPSNLTPPGSWFPDADLIIEEAVEAPPPPPRTLSGEVELVDIEEDAPPPPPPETPAHGLEAVLEVDAFEFDPDPDPATLRFWDYTFAALQVAPGEGVRSRMLATETRADRKRLTTWLDGLGPHLQVAEARSFASLVRLMLAGETKEKSLFGQANPRRKEALQSAFALLTADPEAAGRAAVWFELDGPQTRDALDRGLELLVPFLAFCARQALDPLSPATVEKYLT</sequence>
<dbReference type="AlphaFoldDB" id="A0A2W5SU99"/>
<feature type="compositionally biased region" description="Pro residues" evidence="1">
    <location>
        <begin position="233"/>
        <end position="250"/>
    </location>
</feature>
<gene>
    <name evidence="2" type="ORF">DI536_32840</name>
</gene>
<evidence type="ECO:0000256" key="1">
    <source>
        <dbReference type="SAM" id="MobiDB-lite"/>
    </source>
</evidence>
<dbReference type="EMBL" id="QFQP01000047">
    <property type="protein sequence ID" value="PZR05227.1"/>
    <property type="molecule type" value="Genomic_DNA"/>
</dbReference>